<dbReference type="Proteomes" id="UP000049979">
    <property type="component" value="Unassembled WGS sequence"/>
</dbReference>
<dbReference type="RefSeq" id="WP_055067018.1">
    <property type="nucleotide sequence ID" value="NZ_CP173697.1"/>
</dbReference>
<dbReference type="Pfam" id="PF02625">
    <property type="entry name" value="XdhC_CoxI"/>
    <property type="match status" value="1"/>
</dbReference>
<dbReference type="Gene3D" id="2.40.33.20">
    <property type="entry name" value="PK beta-barrel domain-like"/>
    <property type="match status" value="1"/>
</dbReference>
<evidence type="ECO:0000313" key="3">
    <source>
        <dbReference type="Proteomes" id="UP000049979"/>
    </source>
</evidence>
<dbReference type="GO" id="GO:0030151">
    <property type="term" value="F:molybdenum ion binding"/>
    <property type="evidence" value="ECO:0007669"/>
    <property type="project" value="InterPro"/>
</dbReference>
<dbReference type="GeneID" id="99746666"/>
<dbReference type="Pfam" id="PF13478">
    <property type="entry name" value="XdhC_C"/>
    <property type="match status" value="1"/>
</dbReference>
<protein>
    <recommendedName>
        <fullName evidence="1">MOSC domain-containing protein</fullName>
    </recommendedName>
</protein>
<reference evidence="3" key="1">
    <citation type="submission" date="2015-05" db="EMBL/GenBank/DDBJ databases">
        <authorList>
            <consortium name="Pathogen Informatics"/>
        </authorList>
    </citation>
    <scope>NUCLEOTIDE SEQUENCE [LARGE SCALE GENOMIC DNA]</scope>
    <source>
        <strain evidence="3">M72</strain>
    </source>
</reference>
<keyword evidence="3" id="KW-1185">Reference proteome</keyword>
<proteinExistence type="predicted"/>
<dbReference type="PROSITE" id="PS51340">
    <property type="entry name" value="MOSC"/>
    <property type="match status" value="1"/>
</dbReference>
<dbReference type="InterPro" id="IPR005302">
    <property type="entry name" value="MoCF_Sase_C"/>
</dbReference>
<dbReference type="SUPFAM" id="SSF50800">
    <property type="entry name" value="PK beta-barrel domain-like"/>
    <property type="match status" value="1"/>
</dbReference>
<evidence type="ECO:0000259" key="1">
    <source>
        <dbReference type="PROSITE" id="PS51340"/>
    </source>
</evidence>
<dbReference type="AlphaFoldDB" id="A0A0M6WCE8"/>
<dbReference type="InterPro" id="IPR003777">
    <property type="entry name" value="XdhC_CoxI"/>
</dbReference>
<dbReference type="InterPro" id="IPR011037">
    <property type="entry name" value="Pyrv_Knase-like_insert_dom_sf"/>
</dbReference>
<dbReference type="Gene3D" id="3.40.50.720">
    <property type="entry name" value="NAD(P)-binding Rossmann-like Domain"/>
    <property type="match status" value="1"/>
</dbReference>
<accession>A0A0M6WCE8</accession>
<dbReference type="STRING" id="301302.ERS852420_01520"/>
<dbReference type="GO" id="GO:0030170">
    <property type="term" value="F:pyridoxal phosphate binding"/>
    <property type="evidence" value="ECO:0007669"/>
    <property type="project" value="InterPro"/>
</dbReference>
<dbReference type="PANTHER" id="PTHR30388:SF6">
    <property type="entry name" value="XANTHINE DEHYDROGENASE SUBUNIT A-RELATED"/>
    <property type="match status" value="1"/>
</dbReference>
<dbReference type="OrthoDB" id="9773039at2"/>
<gene>
    <name evidence="2" type="ORF">M72_02581</name>
</gene>
<dbReference type="EMBL" id="CVRR01000005">
    <property type="protein sequence ID" value="CRL33618.1"/>
    <property type="molecule type" value="Genomic_DNA"/>
</dbReference>
<feature type="domain" description="MOSC" evidence="1">
    <location>
        <begin position="18"/>
        <end position="142"/>
    </location>
</feature>
<evidence type="ECO:0000313" key="2">
    <source>
        <dbReference type="EMBL" id="CRL33618.1"/>
    </source>
</evidence>
<name>A0A0M6WCE8_9FIRM</name>
<sequence length="481" mass="52559">MGKLLAINISKERGTEKREVPQAELVADYGIMGDAHAGKWHRQVSLLSAEKIDDFRARGAQIDNGAFGENLIISGFDLGNLPLGTRFCIGDTILEMTQIGKQCHSHCAIYKRMGECIMPKEGVFAVVVRGGQIHAGDEVKLIPANIYASIKDRPVDSRCELLTVIEGAHAGAKALYIDGRIRVAYGNVWADEIDDNDNSIVMFRQQIGSRPRLIICGGGHVSAALVRMASLLAFDIWVIEDRPLFADNAKRQGADHVICGDYKETLAKLQPQADDYYVCMTRGHRFDMECLTEIFTKSYAYVGMMGSKKRAVIVKKDLEESGFSQEIISGLHSPIGLAIGGQTPEEIALSVISEIVKCKNERTSCTQIDNEVLDALTEVAGHCASVTHSPDEKYILCTIIKKNGSAPRGVGTQMLVSSDNRIVGTIGGGCAEALVISRCRRLFRNQEFKCELIDVSMNTDDAENEGMVCGGSISVLLEQIR</sequence>
<dbReference type="PANTHER" id="PTHR30388">
    <property type="entry name" value="ALDEHYDE OXIDOREDUCTASE MOLYBDENUM COFACTOR ASSEMBLY PROTEIN"/>
    <property type="match status" value="1"/>
</dbReference>
<dbReference type="InterPro" id="IPR052698">
    <property type="entry name" value="MoCofactor_Util/Proc"/>
</dbReference>
<dbReference type="Pfam" id="PF03473">
    <property type="entry name" value="MOSC"/>
    <property type="match status" value="1"/>
</dbReference>
<dbReference type="InterPro" id="IPR027051">
    <property type="entry name" value="XdhC_Rossmann_dom"/>
</dbReference>
<dbReference type="GO" id="GO:0003824">
    <property type="term" value="F:catalytic activity"/>
    <property type="evidence" value="ECO:0007669"/>
    <property type="project" value="InterPro"/>
</dbReference>
<organism evidence="2 3">
    <name type="scientific">Roseburia faecis</name>
    <dbReference type="NCBI Taxonomy" id="301302"/>
    <lineage>
        <taxon>Bacteria</taxon>
        <taxon>Bacillati</taxon>
        <taxon>Bacillota</taxon>
        <taxon>Clostridia</taxon>
        <taxon>Lachnospirales</taxon>
        <taxon>Lachnospiraceae</taxon>
        <taxon>Roseburia</taxon>
    </lineage>
</organism>